<dbReference type="GO" id="GO:0000981">
    <property type="term" value="F:DNA-binding transcription factor activity, RNA polymerase II-specific"/>
    <property type="evidence" value="ECO:0007669"/>
    <property type="project" value="TreeGrafter"/>
</dbReference>
<comment type="subcellular location">
    <subcellularLocation>
        <location evidence="1">Nucleus</location>
    </subcellularLocation>
</comment>
<evidence type="ECO:0000256" key="6">
    <source>
        <dbReference type="ARBA" id="ARBA00023015"/>
    </source>
</evidence>
<feature type="region of interest" description="Disordered" evidence="11">
    <location>
        <begin position="152"/>
        <end position="255"/>
    </location>
</feature>
<comment type="similarity">
    <text evidence="9">Belongs to the sal C2H2-type zinc-finger protein family.</text>
</comment>
<dbReference type="PANTHER" id="PTHR23233">
    <property type="entry name" value="SAL-LIKE PROTEIN"/>
    <property type="match status" value="1"/>
</dbReference>
<evidence type="ECO:0000256" key="2">
    <source>
        <dbReference type="ARBA" id="ARBA00022723"/>
    </source>
</evidence>
<gene>
    <name evidence="13" type="ORF">HAZT_HAZT008700</name>
</gene>
<dbReference type="SUPFAM" id="SSF57667">
    <property type="entry name" value="beta-beta-alpha zinc fingers"/>
    <property type="match status" value="1"/>
</dbReference>
<feature type="region of interest" description="Disordered" evidence="11">
    <location>
        <begin position="87"/>
        <end position="115"/>
    </location>
</feature>
<accession>A0A6A0GQN7</accession>
<dbReference type="GO" id="GO:0008270">
    <property type="term" value="F:zinc ion binding"/>
    <property type="evidence" value="ECO:0007669"/>
    <property type="project" value="UniProtKB-KW"/>
</dbReference>
<evidence type="ECO:0000256" key="8">
    <source>
        <dbReference type="ARBA" id="ARBA00023242"/>
    </source>
</evidence>
<evidence type="ECO:0000313" key="13">
    <source>
        <dbReference type="EMBL" id="KAA0183389.1"/>
    </source>
</evidence>
<feature type="compositionally biased region" description="Basic and acidic residues" evidence="11">
    <location>
        <begin position="152"/>
        <end position="162"/>
    </location>
</feature>
<evidence type="ECO:0000256" key="11">
    <source>
        <dbReference type="SAM" id="MobiDB-lite"/>
    </source>
</evidence>
<keyword evidence="8" id="KW-0539">Nucleus</keyword>
<evidence type="ECO:0000256" key="9">
    <source>
        <dbReference type="ARBA" id="ARBA00038474"/>
    </source>
</evidence>
<reference evidence="13" key="2">
    <citation type="journal article" date="2018" name="Environ. Sci. Technol.">
        <title>The Toxicogenome of Hyalella azteca: A Model for Sediment Ecotoxicology and Evolutionary Toxicology.</title>
        <authorList>
            <person name="Poynton H.C."/>
            <person name="Hasenbein S."/>
            <person name="Benoit J.B."/>
            <person name="Sepulveda M.S."/>
            <person name="Poelchau M.F."/>
            <person name="Hughes D.S.T."/>
            <person name="Murali S.C."/>
            <person name="Chen S."/>
            <person name="Glastad K.M."/>
            <person name="Goodisman M.A.D."/>
            <person name="Werren J.H."/>
            <person name="Vineis J.H."/>
            <person name="Bowen J.L."/>
            <person name="Friedrich M."/>
            <person name="Jones J."/>
            <person name="Robertson H.M."/>
            <person name="Feyereisen R."/>
            <person name="Mechler-Hickson A."/>
            <person name="Mathers N."/>
            <person name="Lee C.E."/>
            <person name="Colbourne J.K."/>
            <person name="Biales A."/>
            <person name="Johnston J.S."/>
            <person name="Wellborn G.A."/>
            <person name="Rosendale A.J."/>
            <person name="Cridge A.G."/>
            <person name="Munoz-Torres M.C."/>
            <person name="Bain P.A."/>
            <person name="Manny A.R."/>
            <person name="Major K.M."/>
            <person name="Lambert F.N."/>
            <person name="Vulpe C.D."/>
            <person name="Tuck P."/>
            <person name="Blalock B.J."/>
            <person name="Lin Y.Y."/>
            <person name="Smith M.E."/>
            <person name="Ochoa-Acuna H."/>
            <person name="Chen M.M."/>
            <person name="Childers C.P."/>
            <person name="Qu J."/>
            <person name="Dugan S."/>
            <person name="Lee S.L."/>
            <person name="Chao H."/>
            <person name="Dinh H."/>
            <person name="Han Y."/>
            <person name="Doddapaneni H."/>
            <person name="Worley K.C."/>
            <person name="Muzny D.M."/>
            <person name="Gibbs R.A."/>
            <person name="Richards S."/>
        </authorList>
    </citation>
    <scope>NUCLEOTIDE SEQUENCE</scope>
    <source>
        <strain evidence="13">HAZT.00-mixed</strain>
        <tissue evidence="13">Whole organism</tissue>
    </source>
</reference>
<evidence type="ECO:0000256" key="1">
    <source>
        <dbReference type="ARBA" id="ARBA00004123"/>
    </source>
</evidence>
<dbReference type="PANTHER" id="PTHR23233:SF87">
    <property type="entry name" value="HOMEOTIC PROTEIN SPALT-MAJOR"/>
    <property type="match status" value="1"/>
</dbReference>
<keyword evidence="7" id="KW-0804">Transcription</keyword>
<feature type="compositionally biased region" description="Basic and acidic residues" evidence="11">
    <location>
        <begin position="179"/>
        <end position="188"/>
    </location>
</feature>
<organism evidence="13">
    <name type="scientific">Hyalella azteca</name>
    <name type="common">Amphipod</name>
    <dbReference type="NCBI Taxonomy" id="294128"/>
    <lineage>
        <taxon>Eukaryota</taxon>
        <taxon>Metazoa</taxon>
        <taxon>Ecdysozoa</taxon>
        <taxon>Arthropoda</taxon>
        <taxon>Crustacea</taxon>
        <taxon>Multicrustacea</taxon>
        <taxon>Malacostraca</taxon>
        <taxon>Eumalacostraca</taxon>
        <taxon>Peracarida</taxon>
        <taxon>Amphipoda</taxon>
        <taxon>Senticaudata</taxon>
        <taxon>Talitrida</taxon>
        <taxon>Talitroidea</taxon>
        <taxon>Hyalellidae</taxon>
        <taxon>Hyalella</taxon>
    </lineage>
</organism>
<keyword evidence="2" id="KW-0479">Metal-binding</keyword>
<dbReference type="GO" id="GO:0000978">
    <property type="term" value="F:RNA polymerase II cis-regulatory region sequence-specific DNA binding"/>
    <property type="evidence" value="ECO:0007669"/>
    <property type="project" value="TreeGrafter"/>
</dbReference>
<dbReference type="OrthoDB" id="8749569at2759"/>
<keyword evidence="6" id="KW-0805">Transcription regulation</keyword>
<dbReference type="InterPro" id="IPR051565">
    <property type="entry name" value="Sal_C2H2-zinc-finger"/>
</dbReference>
<dbReference type="PROSITE" id="PS00028">
    <property type="entry name" value="ZINC_FINGER_C2H2_1"/>
    <property type="match status" value="1"/>
</dbReference>
<dbReference type="InterPro" id="IPR013087">
    <property type="entry name" value="Znf_C2H2_type"/>
</dbReference>
<evidence type="ECO:0000259" key="12">
    <source>
        <dbReference type="PROSITE" id="PS50157"/>
    </source>
</evidence>
<keyword evidence="5" id="KW-0862">Zinc</keyword>
<keyword evidence="4 10" id="KW-0863">Zinc-finger</keyword>
<dbReference type="InterPro" id="IPR036236">
    <property type="entry name" value="Znf_C2H2_sf"/>
</dbReference>
<feature type="compositionally biased region" description="Basic and acidic residues" evidence="11">
    <location>
        <begin position="195"/>
        <end position="220"/>
    </location>
</feature>
<dbReference type="Proteomes" id="UP000711488">
    <property type="component" value="Unassembled WGS sequence"/>
</dbReference>
<evidence type="ECO:0000256" key="10">
    <source>
        <dbReference type="PROSITE-ProRule" id="PRU00042"/>
    </source>
</evidence>
<dbReference type="AlphaFoldDB" id="A0A6A0GQN7"/>
<evidence type="ECO:0000256" key="5">
    <source>
        <dbReference type="ARBA" id="ARBA00022833"/>
    </source>
</evidence>
<evidence type="ECO:0000256" key="3">
    <source>
        <dbReference type="ARBA" id="ARBA00022737"/>
    </source>
</evidence>
<comment type="caution">
    <text evidence="13">The sequence shown here is derived from an EMBL/GenBank/DDBJ whole genome shotgun (WGS) entry which is preliminary data.</text>
</comment>
<protein>
    <recommendedName>
        <fullName evidence="12">C2H2-type domain-containing protein</fullName>
    </recommendedName>
</protein>
<feature type="compositionally biased region" description="Polar residues" evidence="11">
    <location>
        <begin position="246"/>
        <end position="255"/>
    </location>
</feature>
<dbReference type="EMBL" id="JQDR03017781">
    <property type="protein sequence ID" value="KAA0183389.1"/>
    <property type="molecule type" value="Genomic_DNA"/>
</dbReference>
<reference evidence="13" key="3">
    <citation type="submission" date="2019-06" db="EMBL/GenBank/DDBJ databases">
        <authorList>
            <person name="Poynton C."/>
            <person name="Hasenbein S."/>
            <person name="Benoit J.B."/>
            <person name="Sepulveda M.S."/>
            <person name="Poelchau M.F."/>
            <person name="Murali S.C."/>
            <person name="Chen S."/>
            <person name="Glastad K.M."/>
            <person name="Werren J.H."/>
            <person name="Vineis J.H."/>
            <person name="Bowen J.L."/>
            <person name="Friedrich M."/>
            <person name="Jones J."/>
            <person name="Robertson H.M."/>
            <person name="Feyereisen R."/>
            <person name="Mechler-Hickson A."/>
            <person name="Mathers N."/>
            <person name="Lee C.E."/>
            <person name="Colbourne J.K."/>
            <person name="Biales A."/>
            <person name="Johnston J.S."/>
            <person name="Wellborn G.A."/>
            <person name="Rosendale A.J."/>
            <person name="Cridge A.G."/>
            <person name="Munoz-Torres M.C."/>
            <person name="Bain P.A."/>
            <person name="Manny A.R."/>
            <person name="Major K.M."/>
            <person name="Lambert F.N."/>
            <person name="Vulpe C.D."/>
            <person name="Tuck P."/>
            <person name="Blalock B.J."/>
            <person name="Lin Y.-Y."/>
            <person name="Smith M.E."/>
            <person name="Ochoa-Acuna H."/>
            <person name="Chen M.-J.M."/>
            <person name="Childers C.P."/>
            <person name="Qu J."/>
            <person name="Dugan S."/>
            <person name="Lee S.L."/>
            <person name="Chao H."/>
            <person name="Dinh H."/>
            <person name="Han Y."/>
            <person name="Doddapaneni H."/>
            <person name="Worley K.C."/>
            <person name="Muzny D.M."/>
            <person name="Gibbs R.A."/>
            <person name="Richards S."/>
        </authorList>
    </citation>
    <scope>NUCLEOTIDE SEQUENCE</scope>
    <source>
        <strain evidence="13">HAZT.00-mixed</strain>
        <tissue evidence="13">Whole organism</tissue>
    </source>
</reference>
<dbReference type="GO" id="GO:0005634">
    <property type="term" value="C:nucleus"/>
    <property type="evidence" value="ECO:0007669"/>
    <property type="project" value="UniProtKB-SubCell"/>
</dbReference>
<name>A0A6A0GQN7_HYAAZ</name>
<sequence>MPCKGKNNGVSCLEFSDVASQARSRLDECHSALPNKENDTQFNFDGRASPAAAEQSLWKHQGVAVGQKPNLDQLRCLIADLSKRIPDNEGMHTQMSGLKSESGLSQSDDGSNSKSLEQMTSLQRAYYALQHHQMLQVQLIKKIQVQLSLAHDDKRDVNDADPRSSQITVNHISRPLPESAKKSPEDVLKGLLQKFKPETDFEPSEKSDLSSNKIDPRDRPLSPTPKSQSSCYGVNGVPLGAEPPASSETSSLEKLQQTANHVLTKASQGIFTHHLIQDANNTEGRDSNHKHKCRYCGKVFGSDSVRRVGRQSTCTYRTSKPIFSRISGIPTYTSASVQFVTHRTSFTSATISSVFVEGASIDGGLDLTKDPNIYTNFLPRPGCNDNSWEALIEVQKASETMKLEQLIHSKQEGQKISMDMPIRPPHPSSLFPPFALFPPPLMPNHLNAALQFDKSRFFSSMMNIPVQGNTTCKICFKTLSCASALEIHYRSHSKDRPFVCTVCDRRFTTRVSLLINR</sequence>
<keyword evidence="3" id="KW-0677">Repeat</keyword>
<proteinExistence type="inferred from homology"/>
<reference evidence="13" key="1">
    <citation type="submission" date="2014-08" db="EMBL/GenBank/DDBJ databases">
        <authorList>
            <person name="Murali S."/>
            <person name="Richards S."/>
            <person name="Bandaranaike D."/>
            <person name="Bellair M."/>
            <person name="Blankenburg K."/>
            <person name="Chao H."/>
            <person name="Dinh H."/>
            <person name="Doddapaneni H."/>
            <person name="Dugan-Rocha S."/>
            <person name="Elkadiri S."/>
            <person name="Gnanaolivu R."/>
            <person name="Hughes D."/>
            <person name="Lee S."/>
            <person name="Li M."/>
            <person name="Ming W."/>
            <person name="Munidasa M."/>
            <person name="Muniz J."/>
            <person name="Nguyen L."/>
            <person name="Osuji N."/>
            <person name="Pu L.-L."/>
            <person name="Puazo M."/>
            <person name="Skinner E."/>
            <person name="Qu C."/>
            <person name="Quiroz J."/>
            <person name="Raj R."/>
            <person name="Weissenberger G."/>
            <person name="Xin Y."/>
            <person name="Zou X."/>
            <person name="Han Y."/>
            <person name="Worley K."/>
            <person name="Muzny D."/>
            <person name="Gibbs R."/>
        </authorList>
    </citation>
    <scope>NUCLEOTIDE SEQUENCE</scope>
    <source>
        <strain evidence="13">HAZT.00-mixed</strain>
        <tissue evidence="13">Whole organism</tissue>
    </source>
</reference>
<feature type="compositionally biased region" description="Polar residues" evidence="11">
    <location>
        <begin position="91"/>
        <end position="115"/>
    </location>
</feature>
<dbReference type="PROSITE" id="PS50157">
    <property type="entry name" value="ZINC_FINGER_C2H2_2"/>
    <property type="match status" value="1"/>
</dbReference>
<feature type="domain" description="C2H2-type" evidence="12">
    <location>
        <begin position="470"/>
        <end position="497"/>
    </location>
</feature>
<dbReference type="Gene3D" id="3.30.160.60">
    <property type="entry name" value="Classic Zinc Finger"/>
    <property type="match status" value="1"/>
</dbReference>
<evidence type="ECO:0000256" key="7">
    <source>
        <dbReference type="ARBA" id="ARBA00023163"/>
    </source>
</evidence>
<evidence type="ECO:0000256" key="4">
    <source>
        <dbReference type="ARBA" id="ARBA00022771"/>
    </source>
</evidence>